<organism evidence="1 2">
    <name type="scientific">Colletotrichum sojae</name>
    <dbReference type="NCBI Taxonomy" id="2175907"/>
    <lineage>
        <taxon>Eukaryota</taxon>
        <taxon>Fungi</taxon>
        <taxon>Dikarya</taxon>
        <taxon>Ascomycota</taxon>
        <taxon>Pezizomycotina</taxon>
        <taxon>Sordariomycetes</taxon>
        <taxon>Hypocreomycetidae</taxon>
        <taxon>Glomerellales</taxon>
        <taxon>Glomerellaceae</taxon>
        <taxon>Colletotrichum</taxon>
        <taxon>Colletotrichum orchidearum species complex</taxon>
    </lineage>
</organism>
<dbReference type="Proteomes" id="UP000652219">
    <property type="component" value="Unassembled WGS sequence"/>
</dbReference>
<accession>A0A8H6MWD6</accession>
<reference evidence="1 2" key="1">
    <citation type="journal article" date="2020" name="Phytopathology">
        <title>Genome Sequence Resources of Colletotrichum truncatum, C. plurivorum, C. musicola, and C. sojae: Four Species Pathogenic to Soybean (Glycine max).</title>
        <authorList>
            <person name="Rogerio F."/>
            <person name="Boufleur T.R."/>
            <person name="Ciampi-Guillardi M."/>
            <person name="Sukno S.A."/>
            <person name="Thon M.R."/>
            <person name="Massola Junior N.S."/>
            <person name="Baroncelli R."/>
        </authorList>
    </citation>
    <scope>NUCLEOTIDE SEQUENCE [LARGE SCALE GENOMIC DNA]</scope>
    <source>
        <strain evidence="1 2">LFN0009</strain>
    </source>
</reference>
<evidence type="ECO:0000313" key="1">
    <source>
        <dbReference type="EMBL" id="KAF6810710.1"/>
    </source>
</evidence>
<dbReference type="EMBL" id="WIGN01000083">
    <property type="protein sequence ID" value="KAF6810710.1"/>
    <property type="molecule type" value="Genomic_DNA"/>
</dbReference>
<comment type="caution">
    <text evidence="1">The sequence shown here is derived from an EMBL/GenBank/DDBJ whole genome shotgun (WGS) entry which is preliminary data.</text>
</comment>
<dbReference type="AlphaFoldDB" id="A0A8H6MWD6"/>
<name>A0A8H6MWD6_9PEZI</name>
<gene>
    <name evidence="1" type="ORF">CSOJ01_06154</name>
</gene>
<keyword evidence="2" id="KW-1185">Reference proteome</keyword>
<sequence>MATTAVAVASGGRKIIIRSGSFVSENQPGAIFASLATKSTYRAAITKRPRSTAISASVVGLLVLPVSTKSILSSGASHPRRTSALIA</sequence>
<proteinExistence type="predicted"/>
<protein>
    <submittedName>
        <fullName evidence="1">Uncharacterized protein</fullName>
    </submittedName>
</protein>
<evidence type="ECO:0000313" key="2">
    <source>
        <dbReference type="Proteomes" id="UP000652219"/>
    </source>
</evidence>